<gene>
    <name evidence="3" type="primary">cbiX</name>
    <name evidence="3" type="ORF">Pla22_15830</name>
</gene>
<keyword evidence="4" id="KW-1185">Reference proteome</keyword>
<comment type="caution">
    <text evidence="3">The sequence shown here is derived from an EMBL/GenBank/DDBJ whole genome shotgun (WGS) entry which is preliminary data.</text>
</comment>
<evidence type="ECO:0000313" key="4">
    <source>
        <dbReference type="Proteomes" id="UP000316598"/>
    </source>
</evidence>
<dbReference type="EMBL" id="SJPI01000001">
    <property type="protein sequence ID" value="TWT53949.1"/>
    <property type="molecule type" value="Genomic_DNA"/>
</dbReference>
<keyword evidence="2 3" id="KW-0456">Lyase</keyword>
<keyword evidence="1" id="KW-0479">Metal-binding</keyword>
<dbReference type="CDD" id="cd03416">
    <property type="entry name" value="CbiX_SirB_N"/>
    <property type="match status" value="1"/>
</dbReference>
<dbReference type="Gene3D" id="3.40.50.1400">
    <property type="match status" value="2"/>
</dbReference>
<dbReference type="EC" id="4.99.1.3" evidence="3"/>
<evidence type="ECO:0000313" key="3">
    <source>
        <dbReference type="EMBL" id="TWT53949.1"/>
    </source>
</evidence>
<proteinExistence type="predicted"/>
<name>A0A5C5WUM6_9BACT</name>
<dbReference type="OrthoDB" id="9797895at2"/>
<dbReference type="InterPro" id="IPR050963">
    <property type="entry name" value="Sirohydro_Cobaltochel/CbiX"/>
</dbReference>
<dbReference type="InterPro" id="IPR002762">
    <property type="entry name" value="CbiX-like"/>
</dbReference>
<evidence type="ECO:0000256" key="1">
    <source>
        <dbReference type="ARBA" id="ARBA00022723"/>
    </source>
</evidence>
<sequence>MLLVGHGTRDAIGTDEFFALSRLLDQRLGSIPVKPALLEFQSPTIPEAWKALLDQAVTQIHVAPLLLFAAGHAKSDIPEVVEQCQLGERQIPFDQSRPLSRHPAVIELVVRRLNETMNRVGINSESTAVVMVGRGNRDPCAQTDMRVLSEIVRHRIMVQNVQTAFYAMAEPSLPTVLERVAKTGNVKHIIIHPHLLFHGRLFEAIVKQTEDASRNFPNIRFVTSDYLGPDPLIAQAIADRVLANA</sequence>
<dbReference type="Pfam" id="PF01903">
    <property type="entry name" value="CbiX"/>
    <property type="match status" value="2"/>
</dbReference>
<dbReference type="GO" id="GO:0016852">
    <property type="term" value="F:sirohydrochlorin cobaltochelatase activity"/>
    <property type="evidence" value="ECO:0007669"/>
    <property type="project" value="UniProtKB-EC"/>
</dbReference>
<dbReference type="CDD" id="cd03414">
    <property type="entry name" value="CbiX_SirB_C"/>
    <property type="match status" value="1"/>
</dbReference>
<dbReference type="AlphaFoldDB" id="A0A5C5WUM6"/>
<dbReference type="PANTHER" id="PTHR33542">
    <property type="entry name" value="SIROHYDROCHLORIN FERROCHELATASE, CHLOROPLASTIC"/>
    <property type="match status" value="1"/>
</dbReference>
<dbReference type="Proteomes" id="UP000316598">
    <property type="component" value="Unassembled WGS sequence"/>
</dbReference>
<dbReference type="PANTHER" id="PTHR33542:SF3">
    <property type="entry name" value="SIROHYDROCHLORIN FERROCHELATASE, CHLOROPLASTIC"/>
    <property type="match status" value="1"/>
</dbReference>
<accession>A0A5C5WUM6</accession>
<protein>
    <submittedName>
        <fullName evidence="3">Sirohydrochlorin cobaltochelatase</fullName>
        <ecNumber evidence="3">4.99.1.3</ecNumber>
    </submittedName>
</protein>
<dbReference type="GO" id="GO:0046872">
    <property type="term" value="F:metal ion binding"/>
    <property type="evidence" value="ECO:0007669"/>
    <property type="project" value="UniProtKB-KW"/>
</dbReference>
<dbReference type="SUPFAM" id="SSF53800">
    <property type="entry name" value="Chelatase"/>
    <property type="match status" value="1"/>
</dbReference>
<organism evidence="3 4">
    <name type="scientific">Rubripirellula amarantea</name>
    <dbReference type="NCBI Taxonomy" id="2527999"/>
    <lineage>
        <taxon>Bacteria</taxon>
        <taxon>Pseudomonadati</taxon>
        <taxon>Planctomycetota</taxon>
        <taxon>Planctomycetia</taxon>
        <taxon>Pirellulales</taxon>
        <taxon>Pirellulaceae</taxon>
        <taxon>Rubripirellula</taxon>
    </lineage>
</organism>
<reference evidence="3 4" key="1">
    <citation type="submission" date="2019-02" db="EMBL/GenBank/DDBJ databases">
        <title>Deep-cultivation of Planctomycetes and their phenomic and genomic characterization uncovers novel biology.</title>
        <authorList>
            <person name="Wiegand S."/>
            <person name="Jogler M."/>
            <person name="Boedeker C."/>
            <person name="Pinto D."/>
            <person name="Vollmers J."/>
            <person name="Rivas-Marin E."/>
            <person name="Kohn T."/>
            <person name="Peeters S.H."/>
            <person name="Heuer A."/>
            <person name="Rast P."/>
            <person name="Oberbeckmann S."/>
            <person name="Bunk B."/>
            <person name="Jeske O."/>
            <person name="Meyerdierks A."/>
            <person name="Storesund J.E."/>
            <person name="Kallscheuer N."/>
            <person name="Luecker S."/>
            <person name="Lage O.M."/>
            <person name="Pohl T."/>
            <person name="Merkel B.J."/>
            <person name="Hornburger P."/>
            <person name="Mueller R.-W."/>
            <person name="Bruemmer F."/>
            <person name="Labrenz M."/>
            <person name="Spormann A.M."/>
            <person name="Op Den Camp H."/>
            <person name="Overmann J."/>
            <person name="Amann R."/>
            <person name="Jetten M.S.M."/>
            <person name="Mascher T."/>
            <person name="Medema M.H."/>
            <person name="Devos D.P."/>
            <person name="Kaster A.-K."/>
            <person name="Ovreas L."/>
            <person name="Rohde M."/>
            <person name="Galperin M.Y."/>
            <person name="Jogler C."/>
        </authorList>
    </citation>
    <scope>NUCLEOTIDE SEQUENCE [LARGE SCALE GENOMIC DNA]</scope>
    <source>
        <strain evidence="3 4">Pla22</strain>
    </source>
</reference>
<evidence type="ECO:0000256" key="2">
    <source>
        <dbReference type="ARBA" id="ARBA00023239"/>
    </source>
</evidence>